<feature type="domain" description="Pterin-binding" evidence="1">
    <location>
        <begin position="142"/>
        <end position="385"/>
    </location>
</feature>
<dbReference type="PROSITE" id="PS50972">
    <property type="entry name" value="PTERIN_BINDING"/>
    <property type="match status" value="1"/>
</dbReference>
<evidence type="ECO:0000259" key="1">
    <source>
        <dbReference type="PROSITE" id="PS50972"/>
    </source>
</evidence>
<dbReference type="EMBL" id="DRZI01000295">
    <property type="protein sequence ID" value="HHP82378.1"/>
    <property type="molecule type" value="Genomic_DNA"/>
</dbReference>
<dbReference type="Pfam" id="PF00809">
    <property type="entry name" value="Pterin_bind"/>
    <property type="match status" value="1"/>
</dbReference>
<proteinExistence type="predicted"/>
<dbReference type="SUPFAM" id="SSF51717">
    <property type="entry name" value="Dihydropteroate synthetase-like"/>
    <property type="match status" value="1"/>
</dbReference>
<protein>
    <submittedName>
        <fullName evidence="2">Dihydropteroate synthase-like protein</fullName>
    </submittedName>
</protein>
<dbReference type="Gene3D" id="3.20.20.20">
    <property type="entry name" value="Dihydropteroate synthase-like"/>
    <property type="match status" value="1"/>
</dbReference>
<sequence>MARVLIVTGKAAEDIVRKAVAYSKTRHCINIAVTPIPIAAFLTAEYIANYLRNLGIKAGDYDYILLPGLSRGSGKIVEEAIGIKAVKGTINAYDLIDLLKIDDLSILSSDEPADEVLHNVLENSVRSILIDIEKSLDNSNSILVGGVKVPINPPPIRIAAEVAEAHTLSIDRLVKEVSRLIESGADVISIGFEAYNPHPDIVKNVIWLLKKEFDVAIAIDTSIPSEIDVAIESGADMVINVDLTNIEKINRVDRYVAIVTTPREPLSGDVPSDVDERVFLLKKSVDAVKARGFEKIFADAILDIPIKTFRSMLAFHKFKSLYPEIPMFMGIGNVTELIDADSVGVNAILTMFAQEIGVSILLTVEKSVKAKGSTLECKVASQMASIAKIKNSPPKDIGLSLLILKDKRLYEDVYRDGVDEVIYAFDEDRPYTLDPMGIFKIGIDRENSYIEALYIGRKGRILIKGKSAKAIRYEIASKELVSQISHALYLGQELAKAEIALKLGKNYLQDVPLFKKPQFIKF</sequence>
<dbReference type="InterPro" id="IPR025595">
    <property type="entry name" value="PterinBD-DUF4346"/>
</dbReference>
<dbReference type="NCBIfam" id="TIGR00284">
    <property type="entry name" value="dihydropteroate synthase-like protein"/>
    <property type="match status" value="1"/>
</dbReference>
<dbReference type="InterPro" id="IPR000489">
    <property type="entry name" value="Pterin-binding_dom"/>
</dbReference>
<organism evidence="2">
    <name type="scientific">Ignisphaera aggregans</name>
    <dbReference type="NCBI Taxonomy" id="334771"/>
    <lineage>
        <taxon>Archaea</taxon>
        <taxon>Thermoproteota</taxon>
        <taxon>Thermoprotei</taxon>
        <taxon>Desulfurococcales</taxon>
        <taxon>Desulfurococcaceae</taxon>
        <taxon>Ignisphaera</taxon>
    </lineage>
</organism>
<evidence type="ECO:0000313" key="2">
    <source>
        <dbReference type="EMBL" id="HHP82378.1"/>
    </source>
</evidence>
<dbReference type="InterPro" id="IPR005236">
    <property type="entry name" value="Dihydropt_synth"/>
</dbReference>
<dbReference type="InterPro" id="IPR011005">
    <property type="entry name" value="Dihydropteroate_synth-like_sf"/>
</dbReference>
<dbReference type="GO" id="GO:0042558">
    <property type="term" value="P:pteridine-containing compound metabolic process"/>
    <property type="evidence" value="ECO:0007669"/>
    <property type="project" value="InterPro"/>
</dbReference>
<name>A0A7C5TGX7_9CREN</name>
<gene>
    <name evidence="2" type="ORF">ENM84_06920</name>
</gene>
<comment type="caution">
    <text evidence="2">The sequence shown here is derived from an EMBL/GenBank/DDBJ whole genome shotgun (WGS) entry which is preliminary data.</text>
</comment>
<accession>A0A7C5TGX7</accession>
<reference evidence="2" key="1">
    <citation type="journal article" date="2020" name="mSystems">
        <title>Genome- and Community-Level Interaction Insights into Carbon Utilization and Element Cycling Functions of Hydrothermarchaeota in Hydrothermal Sediment.</title>
        <authorList>
            <person name="Zhou Z."/>
            <person name="Liu Y."/>
            <person name="Xu W."/>
            <person name="Pan J."/>
            <person name="Luo Z.H."/>
            <person name="Li M."/>
        </authorList>
    </citation>
    <scope>NUCLEOTIDE SEQUENCE [LARGE SCALE GENOMIC DNA]</scope>
    <source>
        <strain evidence="2">SpSt-1121</strain>
    </source>
</reference>
<dbReference type="AlphaFoldDB" id="A0A7C5TGX7"/>
<dbReference type="Pfam" id="PF14251">
    <property type="entry name" value="PterinBD-DUF4346"/>
    <property type="match status" value="1"/>
</dbReference>